<evidence type="ECO:0000313" key="1">
    <source>
        <dbReference type="EMBL" id="CAB4016289.1"/>
    </source>
</evidence>
<dbReference type="EMBL" id="CACRXK020009060">
    <property type="protein sequence ID" value="CAB4016289.1"/>
    <property type="molecule type" value="Genomic_DNA"/>
</dbReference>
<accession>A0A6S7IH50</accession>
<dbReference type="Proteomes" id="UP001152795">
    <property type="component" value="Unassembled WGS sequence"/>
</dbReference>
<name>A0A6S7IH50_PARCT</name>
<protein>
    <submittedName>
        <fullName evidence="1">Uncharacterized protein</fullName>
    </submittedName>
</protein>
<keyword evidence="2" id="KW-1185">Reference proteome</keyword>
<sequence length="282" mass="29019">MLHFLEFLHGDMVVVVVSGLSVGIGGGMVDGGLCVGLTGCDVVGTVDVVDGICVGVTVCDVDDLSVVSNGEDEILDGDVIGKVDVVDGNGEDCGNKDGDGVVDDGGGGSSFDGDNCGENDTDNGTVLDVIGITGINELVRIVDRNWIVGGFELARGLVVDSEPWEEHWHCGFIGHGQFGCVDGQIHGGAGIGQTQLTGRCCGVVFEGLVIGITLVGLRTWVEHWHCGCIGHGQFGCVDGQTHGGAGIGQTQSTGRCCGLVVLEALGMCVGLNIWVELHWHCG</sequence>
<evidence type="ECO:0000313" key="2">
    <source>
        <dbReference type="Proteomes" id="UP001152795"/>
    </source>
</evidence>
<comment type="caution">
    <text evidence="1">The sequence shown here is derived from an EMBL/GenBank/DDBJ whole genome shotgun (WGS) entry which is preliminary data.</text>
</comment>
<gene>
    <name evidence="1" type="ORF">PACLA_8A037834</name>
</gene>
<reference evidence="1" key="1">
    <citation type="submission" date="2020-04" db="EMBL/GenBank/DDBJ databases">
        <authorList>
            <person name="Alioto T."/>
            <person name="Alioto T."/>
            <person name="Gomez Garrido J."/>
        </authorList>
    </citation>
    <scope>NUCLEOTIDE SEQUENCE</scope>
    <source>
        <strain evidence="1">A484AB</strain>
    </source>
</reference>
<proteinExistence type="predicted"/>
<organism evidence="1 2">
    <name type="scientific">Paramuricea clavata</name>
    <name type="common">Red gorgonian</name>
    <name type="synonym">Violescent sea-whip</name>
    <dbReference type="NCBI Taxonomy" id="317549"/>
    <lineage>
        <taxon>Eukaryota</taxon>
        <taxon>Metazoa</taxon>
        <taxon>Cnidaria</taxon>
        <taxon>Anthozoa</taxon>
        <taxon>Octocorallia</taxon>
        <taxon>Malacalcyonacea</taxon>
        <taxon>Plexauridae</taxon>
        <taxon>Paramuricea</taxon>
    </lineage>
</organism>
<dbReference type="AlphaFoldDB" id="A0A6S7IH50"/>